<dbReference type="KEGG" id="tim:GMBLW1_37670"/>
<evidence type="ECO:0000313" key="2">
    <source>
        <dbReference type="Proteomes" id="UP000464378"/>
    </source>
</evidence>
<dbReference type="EMBL" id="LR586016">
    <property type="protein sequence ID" value="VIP05426.1"/>
    <property type="molecule type" value="Genomic_DNA"/>
</dbReference>
<dbReference type="EMBL" id="LR593887">
    <property type="protein sequence ID" value="VTS08208.1"/>
    <property type="molecule type" value="Genomic_DNA"/>
</dbReference>
<sequence>MLVDSVQGSLMTACTLTDDGDRAPWLMLADWLEENGEPEAAILRHWAMVSIDLHDRSHALSEWCGQRSGMSPNYRYVNFIEMNRGLWRFRYGPRRTQPLPLTPPNWPTELELVLTESTRRNQQLLQDYHQWLEVPWVQICLEGDPGDISPTLWTNHLANQPYIRKVRFTNRESAPQSVLNRLVELPNLHTVDFVGGYRFEDSELDLLRRLPGLRTLRIARLSSGLREWSLWGELAANCPLHSLELSDWPDGMGREIAPFLAGFPLIRLVLNGNVAPMLLPYLQSFRKLRELRLLSDCRGRGTAWLPIASLPDLECLELVMPARTNIRPMLDQLASHRKLRCLTIRNFHGDPGLTFSPWGASTTLEELHLTTAVPEPIQNLGMIVEIPNLKRLVWNDETFTEAQIAGIRSWRR</sequence>
<evidence type="ECO:0000313" key="1">
    <source>
        <dbReference type="EMBL" id="VIP05426.1"/>
    </source>
</evidence>
<accession>A0A6C2YVA1</accession>
<dbReference type="InParanoid" id="A0A6C2YVA1"/>
<keyword evidence="2" id="KW-1185">Reference proteome</keyword>
<dbReference type="AlphaFoldDB" id="A0A6C2YVA1"/>
<evidence type="ECO:0008006" key="3">
    <source>
        <dbReference type="Google" id="ProtNLM"/>
    </source>
</evidence>
<reference evidence="1" key="1">
    <citation type="submission" date="2019-04" db="EMBL/GenBank/DDBJ databases">
        <authorList>
            <consortium name="Science for Life Laboratories"/>
        </authorList>
    </citation>
    <scope>NUCLEOTIDE SEQUENCE</scope>
    <source>
        <strain evidence="1">MBLW1</strain>
    </source>
</reference>
<dbReference type="Gene3D" id="3.80.10.10">
    <property type="entry name" value="Ribonuclease Inhibitor"/>
    <property type="match status" value="1"/>
</dbReference>
<protein>
    <recommendedName>
        <fullName evidence="3">Repeat-companion domain protein</fullName>
    </recommendedName>
</protein>
<dbReference type="Proteomes" id="UP000464378">
    <property type="component" value="Chromosome"/>
</dbReference>
<dbReference type="RefSeq" id="WP_162660498.1">
    <property type="nucleotide sequence ID" value="NZ_LR593887.1"/>
</dbReference>
<gene>
    <name evidence="1" type="ORF">GMBLW1_37670</name>
</gene>
<dbReference type="SUPFAM" id="SSF52047">
    <property type="entry name" value="RNI-like"/>
    <property type="match status" value="1"/>
</dbReference>
<proteinExistence type="predicted"/>
<organism evidence="1">
    <name type="scientific">Tuwongella immobilis</name>
    <dbReference type="NCBI Taxonomy" id="692036"/>
    <lineage>
        <taxon>Bacteria</taxon>
        <taxon>Pseudomonadati</taxon>
        <taxon>Planctomycetota</taxon>
        <taxon>Planctomycetia</taxon>
        <taxon>Gemmatales</taxon>
        <taxon>Gemmataceae</taxon>
        <taxon>Tuwongella</taxon>
    </lineage>
</organism>
<dbReference type="InterPro" id="IPR032675">
    <property type="entry name" value="LRR_dom_sf"/>
</dbReference>
<name>A0A6C2YVA1_9BACT</name>